<dbReference type="EC" id="2.7.13.3" evidence="3"/>
<dbReference type="SUPFAM" id="SSF47384">
    <property type="entry name" value="Homodimeric domain of signal transducing histidine kinase"/>
    <property type="match status" value="1"/>
</dbReference>
<dbReference type="GO" id="GO:0005886">
    <property type="term" value="C:plasma membrane"/>
    <property type="evidence" value="ECO:0007669"/>
    <property type="project" value="UniProtKB-SubCell"/>
</dbReference>
<dbReference type="CDD" id="cd00082">
    <property type="entry name" value="HisKA"/>
    <property type="match status" value="1"/>
</dbReference>
<evidence type="ECO:0000256" key="1">
    <source>
        <dbReference type="ARBA" id="ARBA00000085"/>
    </source>
</evidence>
<gene>
    <name evidence="18" type="ORF">DLJ74_00340</name>
</gene>
<keyword evidence="4" id="KW-1003">Cell membrane</keyword>
<dbReference type="PROSITE" id="PS50109">
    <property type="entry name" value="HIS_KIN"/>
    <property type="match status" value="1"/>
</dbReference>
<evidence type="ECO:0000256" key="8">
    <source>
        <dbReference type="ARBA" id="ARBA00022741"/>
    </source>
</evidence>
<comment type="subcellular location">
    <subcellularLocation>
        <location evidence="2">Cell membrane</location>
        <topology evidence="2">Multi-pass membrane protein</topology>
    </subcellularLocation>
</comment>
<feature type="domain" description="Histidine kinase" evidence="16">
    <location>
        <begin position="257"/>
        <end position="450"/>
    </location>
</feature>
<dbReference type="Gene3D" id="1.10.287.130">
    <property type="match status" value="1"/>
</dbReference>
<dbReference type="Pfam" id="PF02518">
    <property type="entry name" value="HATPase_c"/>
    <property type="match status" value="1"/>
</dbReference>
<dbReference type="CDD" id="cd06225">
    <property type="entry name" value="HAMP"/>
    <property type="match status" value="1"/>
</dbReference>
<dbReference type="GO" id="GO:0000155">
    <property type="term" value="F:phosphorelay sensor kinase activity"/>
    <property type="evidence" value="ECO:0007669"/>
    <property type="project" value="InterPro"/>
</dbReference>
<dbReference type="RefSeq" id="WP_109982876.1">
    <property type="nucleotide sequence ID" value="NZ_QGTD01000001.1"/>
</dbReference>
<dbReference type="PANTHER" id="PTHR45528">
    <property type="entry name" value="SENSOR HISTIDINE KINASE CPXA"/>
    <property type="match status" value="1"/>
</dbReference>
<reference evidence="18 19" key="1">
    <citation type="submission" date="2018-05" db="EMBL/GenBank/DDBJ databases">
        <title>Genomic analysis of Gracilibacillus dipsosauri DD1 reveals novel features of a salt-tolerant amylase.</title>
        <authorList>
            <person name="Deutch C.E."/>
            <person name="Yang S."/>
        </authorList>
    </citation>
    <scope>NUCLEOTIDE SEQUENCE [LARGE SCALE GENOMIC DNA]</scope>
    <source>
        <strain evidence="18 19">DD1</strain>
    </source>
</reference>
<dbReference type="SMART" id="SM00387">
    <property type="entry name" value="HATPase_c"/>
    <property type="match status" value="1"/>
</dbReference>
<dbReference type="AlphaFoldDB" id="A0A317L3S8"/>
<evidence type="ECO:0000256" key="9">
    <source>
        <dbReference type="ARBA" id="ARBA00022777"/>
    </source>
</evidence>
<keyword evidence="7 15" id="KW-0812">Transmembrane</keyword>
<dbReference type="Gene3D" id="3.30.565.10">
    <property type="entry name" value="Histidine kinase-like ATPase, C-terminal domain"/>
    <property type="match status" value="1"/>
</dbReference>
<organism evidence="18 19">
    <name type="scientific">Gracilibacillus dipsosauri</name>
    <dbReference type="NCBI Taxonomy" id="178340"/>
    <lineage>
        <taxon>Bacteria</taxon>
        <taxon>Bacillati</taxon>
        <taxon>Bacillota</taxon>
        <taxon>Bacilli</taxon>
        <taxon>Bacillales</taxon>
        <taxon>Bacillaceae</taxon>
        <taxon>Gracilibacillus</taxon>
    </lineage>
</organism>
<sequence length="460" mass="53212">MRKFFQSLLAKYMLLIVLAISIVQIGYLFIAIFIAGVADSFEKNDAREEYDFEWIEEKWHEETNQLDAITDKQINDYFQKWGEQFPEAAMFWVDGNGILKEQFHVDKKLPEQWTAAYTAKFIKDRYDGNPFTVIAFAGGSEANGLVVFEMPRENFSTPVEKVYDKFGSILFVGMIVIILLFIFISFLFFRGIRKRLLYLQEAMEIRDVDGLPIKIDVKKKDEIGHLEQTFNQMVDELRDSKEREQEEEELRRELIANLSHDLRTPLTKINAQTYKLTKQDLPATTQDALRTLASSVDNIDRLIENLMSYTLLMASKYKLEYKEVDIARFTRECIASWYPVFEKAGFHVHVDIDVGMDHTWHVDPNWLTRIYDNLLQNVLRHASSGKYVEIKIESVANYDAVVISDHGHGLKVDSDQKGAGIGLSIVDKMVKGMELDWTMDTNEQGTTVKIINDRLYSGKS</sequence>
<dbReference type="InterPro" id="IPR036097">
    <property type="entry name" value="HisK_dim/P_sf"/>
</dbReference>
<evidence type="ECO:0000259" key="17">
    <source>
        <dbReference type="PROSITE" id="PS50885"/>
    </source>
</evidence>
<keyword evidence="12" id="KW-0902">Two-component regulatory system</keyword>
<evidence type="ECO:0000313" key="18">
    <source>
        <dbReference type="EMBL" id="PWU70325.1"/>
    </source>
</evidence>
<keyword evidence="9 18" id="KW-0418">Kinase</keyword>
<evidence type="ECO:0000256" key="10">
    <source>
        <dbReference type="ARBA" id="ARBA00022840"/>
    </source>
</evidence>
<evidence type="ECO:0000256" key="5">
    <source>
        <dbReference type="ARBA" id="ARBA00022553"/>
    </source>
</evidence>
<keyword evidence="5" id="KW-0597">Phosphoprotein</keyword>
<dbReference type="Gene3D" id="6.10.340.10">
    <property type="match status" value="1"/>
</dbReference>
<evidence type="ECO:0000256" key="2">
    <source>
        <dbReference type="ARBA" id="ARBA00004651"/>
    </source>
</evidence>
<dbReference type="EMBL" id="QGTD01000001">
    <property type="protein sequence ID" value="PWU70325.1"/>
    <property type="molecule type" value="Genomic_DNA"/>
</dbReference>
<feature type="coiled-coil region" evidence="14">
    <location>
        <begin position="227"/>
        <end position="257"/>
    </location>
</feature>
<dbReference type="Pfam" id="PF00512">
    <property type="entry name" value="HisKA"/>
    <property type="match status" value="1"/>
</dbReference>
<dbReference type="SUPFAM" id="SSF158472">
    <property type="entry name" value="HAMP domain-like"/>
    <property type="match status" value="1"/>
</dbReference>
<evidence type="ECO:0000256" key="4">
    <source>
        <dbReference type="ARBA" id="ARBA00022475"/>
    </source>
</evidence>
<dbReference type="InterPro" id="IPR003660">
    <property type="entry name" value="HAMP_dom"/>
</dbReference>
<dbReference type="GO" id="GO:0005524">
    <property type="term" value="F:ATP binding"/>
    <property type="evidence" value="ECO:0007669"/>
    <property type="project" value="UniProtKB-KW"/>
</dbReference>
<dbReference type="Proteomes" id="UP000245624">
    <property type="component" value="Unassembled WGS sequence"/>
</dbReference>
<feature type="transmembrane region" description="Helical" evidence="15">
    <location>
        <begin position="12"/>
        <end position="38"/>
    </location>
</feature>
<proteinExistence type="predicted"/>
<protein>
    <recommendedName>
        <fullName evidence="3">histidine kinase</fullName>
        <ecNumber evidence="3">2.7.13.3</ecNumber>
    </recommendedName>
</protein>
<dbReference type="InterPro" id="IPR003661">
    <property type="entry name" value="HisK_dim/P_dom"/>
</dbReference>
<dbReference type="SMART" id="SM00304">
    <property type="entry name" value="HAMP"/>
    <property type="match status" value="1"/>
</dbReference>
<dbReference type="InterPro" id="IPR003594">
    <property type="entry name" value="HATPase_dom"/>
</dbReference>
<evidence type="ECO:0000313" key="19">
    <source>
        <dbReference type="Proteomes" id="UP000245624"/>
    </source>
</evidence>
<comment type="caution">
    <text evidence="18">The sequence shown here is derived from an EMBL/GenBank/DDBJ whole genome shotgun (WGS) entry which is preliminary data.</text>
</comment>
<evidence type="ECO:0000256" key="14">
    <source>
        <dbReference type="SAM" id="Coils"/>
    </source>
</evidence>
<feature type="domain" description="HAMP" evidence="17">
    <location>
        <begin position="190"/>
        <end position="242"/>
    </location>
</feature>
<keyword evidence="6" id="KW-0808">Transferase</keyword>
<dbReference type="PROSITE" id="PS50885">
    <property type="entry name" value="HAMP"/>
    <property type="match status" value="1"/>
</dbReference>
<evidence type="ECO:0000256" key="15">
    <source>
        <dbReference type="SAM" id="Phobius"/>
    </source>
</evidence>
<dbReference type="InterPro" id="IPR005467">
    <property type="entry name" value="His_kinase_dom"/>
</dbReference>
<evidence type="ECO:0000256" key="7">
    <source>
        <dbReference type="ARBA" id="ARBA00022692"/>
    </source>
</evidence>
<dbReference type="OrthoDB" id="14660at2"/>
<evidence type="ECO:0000256" key="6">
    <source>
        <dbReference type="ARBA" id="ARBA00022679"/>
    </source>
</evidence>
<keyword evidence="19" id="KW-1185">Reference proteome</keyword>
<dbReference type="Pfam" id="PF00672">
    <property type="entry name" value="HAMP"/>
    <property type="match status" value="1"/>
</dbReference>
<dbReference type="InterPro" id="IPR036890">
    <property type="entry name" value="HATPase_C_sf"/>
</dbReference>
<keyword evidence="11 15" id="KW-1133">Transmembrane helix</keyword>
<evidence type="ECO:0000259" key="16">
    <source>
        <dbReference type="PROSITE" id="PS50109"/>
    </source>
</evidence>
<accession>A0A317L3S8</accession>
<evidence type="ECO:0000256" key="12">
    <source>
        <dbReference type="ARBA" id="ARBA00023012"/>
    </source>
</evidence>
<name>A0A317L3S8_9BACI</name>
<comment type="catalytic activity">
    <reaction evidence="1">
        <text>ATP + protein L-histidine = ADP + protein N-phospho-L-histidine.</text>
        <dbReference type="EC" id="2.7.13.3"/>
    </reaction>
</comment>
<keyword evidence="8" id="KW-0547">Nucleotide-binding</keyword>
<evidence type="ECO:0000256" key="3">
    <source>
        <dbReference type="ARBA" id="ARBA00012438"/>
    </source>
</evidence>
<evidence type="ECO:0000256" key="11">
    <source>
        <dbReference type="ARBA" id="ARBA00022989"/>
    </source>
</evidence>
<feature type="transmembrane region" description="Helical" evidence="15">
    <location>
        <begin position="166"/>
        <end position="189"/>
    </location>
</feature>
<dbReference type="SUPFAM" id="SSF55874">
    <property type="entry name" value="ATPase domain of HSP90 chaperone/DNA topoisomerase II/histidine kinase"/>
    <property type="match status" value="1"/>
</dbReference>
<evidence type="ECO:0000256" key="13">
    <source>
        <dbReference type="ARBA" id="ARBA00023136"/>
    </source>
</evidence>
<dbReference type="InterPro" id="IPR050398">
    <property type="entry name" value="HssS/ArlS-like"/>
</dbReference>
<dbReference type="PANTHER" id="PTHR45528:SF9">
    <property type="entry name" value="SENSOR HISTIDINE KINASE YBDK"/>
    <property type="match status" value="1"/>
</dbReference>
<keyword evidence="14" id="KW-0175">Coiled coil</keyword>
<keyword evidence="13 15" id="KW-0472">Membrane</keyword>
<dbReference type="SMART" id="SM00388">
    <property type="entry name" value="HisKA"/>
    <property type="match status" value="1"/>
</dbReference>
<keyword evidence="10" id="KW-0067">ATP-binding</keyword>